<proteinExistence type="predicted"/>
<accession>A0A8C5X7M2</accession>
<dbReference type="Ensembl" id="ENSMCST00000017221.1">
    <property type="protein sequence ID" value="ENSMCSP00000016794.1"/>
    <property type="gene ID" value="ENSMCSG00000011823.1"/>
</dbReference>
<feature type="region of interest" description="Disordered" evidence="1">
    <location>
        <begin position="58"/>
        <end position="99"/>
    </location>
</feature>
<evidence type="ECO:0000313" key="3">
    <source>
        <dbReference type="Proteomes" id="UP000694560"/>
    </source>
</evidence>
<name>A0A8C5X7M2_9PASS</name>
<keyword evidence="3" id="KW-1185">Reference proteome</keyword>
<feature type="region of interest" description="Disordered" evidence="1">
    <location>
        <begin position="104"/>
        <end position="123"/>
    </location>
</feature>
<feature type="compositionally biased region" description="Low complexity" evidence="1">
    <location>
        <begin position="87"/>
        <end position="99"/>
    </location>
</feature>
<organism evidence="2 3">
    <name type="scientific">Malurus cyaneus samueli</name>
    <dbReference type="NCBI Taxonomy" id="2593467"/>
    <lineage>
        <taxon>Eukaryota</taxon>
        <taxon>Metazoa</taxon>
        <taxon>Chordata</taxon>
        <taxon>Craniata</taxon>
        <taxon>Vertebrata</taxon>
        <taxon>Euteleostomi</taxon>
        <taxon>Archelosauria</taxon>
        <taxon>Archosauria</taxon>
        <taxon>Dinosauria</taxon>
        <taxon>Saurischia</taxon>
        <taxon>Theropoda</taxon>
        <taxon>Coelurosauria</taxon>
        <taxon>Aves</taxon>
        <taxon>Neognathae</taxon>
        <taxon>Neoaves</taxon>
        <taxon>Telluraves</taxon>
        <taxon>Australaves</taxon>
        <taxon>Passeriformes</taxon>
        <taxon>Meliphagoidea</taxon>
        <taxon>Maluridae</taxon>
        <taxon>Malurus</taxon>
    </lineage>
</organism>
<sequence>TGDRDRDSCSSPVHLALACQGSRGSTAALAIPFQPSPPSQLGIPSQYSINPCMCHLDKDLDGDSPSQQHRLGQTPPWGQQHSQLRAQPQSYSCPQSPQGGSCLLPPPWDRCGDTATPPWLAAQ</sequence>
<evidence type="ECO:0000313" key="2">
    <source>
        <dbReference type="Ensembl" id="ENSMCSP00000016794.1"/>
    </source>
</evidence>
<reference evidence="2" key="2">
    <citation type="submission" date="2025-09" db="UniProtKB">
        <authorList>
            <consortium name="Ensembl"/>
        </authorList>
    </citation>
    <scope>IDENTIFICATION</scope>
</reference>
<evidence type="ECO:0000256" key="1">
    <source>
        <dbReference type="SAM" id="MobiDB-lite"/>
    </source>
</evidence>
<dbReference type="AlphaFoldDB" id="A0A8C5X7M2"/>
<protein>
    <submittedName>
        <fullName evidence="2">Uncharacterized protein</fullName>
    </submittedName>
</protein>
<feature type="compositionally biased region" description="Polar residues" evidence="1">
    <location>
        <begin position="64"/>
        <end position="86"/>
    </location>
</feature>
<dbReference type="Proteomes" id="UP000694560">
    <property type="component" value="Unplaced"/>
</dbReference>
<reference evidence="2" key="1">
    <citation type="submission" date="2025-08" db="UniProtKB">
        <authorList>
            <consortium name="Ensembl"/>
        </authorList>
    </citation>
    <scope>IDENTIFICATION</scope>
</reference>